<keyword evidence="2 6" id="KW-0472">Membrane</keyword>
<gene>
    <name evidence="7" type="ORF">CYME_CMN269C</name>
</gene>
<dbReference type="Proteomes" id="UP000007014">
    <property type="component" value="Chromosome 14"/>
</dbReference>
<sequence>MQHQVCCLREVLATTDGRDKVYRLVQFTAKFVRGPYTELLIKDPERVPLLAQKALTLELVLADGRKLFRLARGLNVLAKYWNHQRTTKGGTLELIFGTPILQLLADLGLFCYFGFDHLVWLYRTGLFLEPPGQKRARFWGRCAGYSLLLSSLASFALYVYQLWSILNRKRRSDEKGAKDSISALAATALEPERPPPGSFETGVLARAVRYGCDILVGLNMAEPGQHSQTLVGAAGVLSSVLQLAQLWPRRRSRITEGTPTAGMDKLGATATVHATAETLPTTGPATETSHAVPNSLNAAAEQQSSESGNHSPKPRHRSRRRGPPRASRPSTSS</sequence>
<evidence type="ECO:0000256" key="5">
    <source>
        <dbReference type="SAM" id="MobiDB-lite"/>
    </source>
</evidence>
<feature type="compositionally biased region" description="Low complexity" evidence="5">
    <location>
        <begin position="324"/>
        <end position="333"/>
    </location>
</feature>
<evidence type="ECO:0000313" key="8">
    <source>
        <dbReference type="Proteomes" id="UP000007014"/>
    </source>
</evidence>
<dbReference type="OrthoDB" id="411017at2759"/>
<evidence type="ECO:0000256" key="4">
    <source>
        <dbReference type="ARBA" id="ARBA00046271"/>
    </source>
</evidence>
<feature type="region of interest" description="Disordered" evidence="5">
    <location>
        <begin position="280"/>
        <end position="333"/>
    </location>
</feature>
<keyword evidence="8" id="KW-1185">Reference proteome</keyword>
<name>M1UU56_CYAM1</name>
<organism evidence="7 8">
    <name type="scientific">Cyanidioschyzon merolae (strain NIES-3377 / 10D)</name>
    <name type="common">Unicellular red alga</name>
    <dbReference type="NCBI Taxonomy" id="280699"/>
    <lineage>
        <taxon>Eukaryota</taxon>
        <taxon>Rhodophyta</taxon>
        <taxon>Bangiophyceae</taxon>
        <taxon>Cyanidiales</taxon>
        <taxon>Cyanidiaceae</taxon>
        <taxon>Cyanidioschyzon</taxon>
    </lineage>
</organism>
<dbReference type="GeneID" id="16995221"/>
<evidence type="ECO:0000256" key="3">
    <source>
        <dbReference type="ARBA" id="ARBA00023140"/>
    </source>
</evidence>
<evidence type="ECO:0000256" key="1">
    <source>
        <dbReference type="ARBA" id="ARBA00022593"/>
    </source>
</evidence>
<evidence type="ECO:0000256" key="2">
    <source>
        <dbReference type="ARBA" id="ARBA00023136"/>
    </source>
</evidence>
<dbReference type="RefSeq" id="XP_005537387.1">
    <property type="nucleotide sequence ID" value="XM_005537330.1"/>
</dbReference>
<feature type="compositionally biased region" description="Basic residues" evidence="5">
    <location>
        <begin position="312"/>
        <end position="323"/>
    </location>
</feature>
<dbReference type="GO" id="GO:0005778">
    <property type="term" value="C:peroxisomal membrane"/>
    <property type="evidence" value="ECO:0007669"/>
    <property type="project" value="UniProtKB-SubCell"/>
</dbReference>
<proteinExistence type="predicted"/>
<accession>M1UU56</accession>
<dbReference type="InterPro" id="IPR008733">
    <property type="entry name" value="PEX11"/>
</dbReference>
<keyword evidence="6" id="KW-1133">Transmembrane helix</keyword>
<dbReference type="KEGG" id="cme:CYME_CMN269C"/>
<dbReference type="Gramene" id="CMN269CT">
    <property type="protein sequence ID" value="CMN269CT"/>
    <property type="gene ID" value="CMN269C"/>
</dbReference>
<dbReference type="PANTHER" id="PTHR12652">
    <property type="entry name" value="PEROXISOMAL BIOGENESIS FACTOR 11"/>
    <property type="match status" value="1"/>
</dbReference>
<dbReference type="EMBL" id="AP006496">
    <property type="protein sequence ID" value="BAM81351.1"/>
    <property type="molecule type" value="Genomic_DNA"/>
</dbReference>
<dbReference type="OMA" id="QFVWAGR"/>
<dbReference type="HOGENOM" id="CLU_835118_0_0_1"/>
<dbReference type="Pfam" id="PF05648">
    <property type="entry name" value="PEX11"/>
    <property type="match status" value="1"/>
</dbReference>
<feature type="compositionally biased region" description="Polar residues" evidence="5">
    <location>
        <begin position="280"/>
        <end position="310"/>
    </location>
</feature>
<evidence type="ECO:0000256" key="6">
    <source>
        <dbReference type="SAM" id="Phobius"/>
    </source>
</evidence>
<dbReference type="AlphaFoldDB" id="M1UU56"/>
<feature type="transmembrane region" description="Helical" evidence="6">
    <location>
        <begin position="138"/>
        <end position="160"/>
    </location>
</feature>
<protein>
    <submittedName>
        <fullName evidence="7">Uncharacterized protein</fullName>
    </submittedName>
</protein>
<keyword evidence="3" id="KW-0576">Peroxisome</keyword>
<dbReference type="STRING" id="280699.M1UU56"/>
<dbReference type="PANTHER" id="PTHR12652:SF50">
    <property type="entry name" value="PEROXIN 11"/>
    <property type="match status" value="1"/>
</dbReference>
<comment type="subcellular location">
    <subcellularLocation>
        <location evidence="4">Peroxisome membrane</location>
    </subcellularLocation>
</comment>
<reference evidence="7 8" key="1">
    <citation type="journal article" date="2004" name="Nature">
        <title>Genome sequence of the ultrasmall unicellular red alga Cyanidioschyzon merolae 10D.</title>
        <authorList>
            <person name="Matsuzaki M."/>
            <person name="Misumi O."/>
            <person name="Shin-i T."/>
            <person name="Maruyama S."/>
            <person name="Takahara M."/>
            <person name="Miyagishima S."/>
            <person name="Mori T."/>
            <person name="Nishida K."/>
            <person name="Yagisawa F."/>
            <person name="Nishida K."/>
            <person name="Yoshida Y."/>
            <person name="Nishimura Y."/>
            <person name="Nakao S."/>
            <person name="Kobayashi T."/>
            <person name="Momoyama Y."/>
            <person name="Higashiyama T."/>
            <person name="Minoda A."/>
            <person name="Sano M."/>
            <person name="Nomoto H."/>
            <person name="Oishi K."/>
            <person name="Hayashi H."/>
            <person name="Ohta F."/>
            <person name="Nishizaka S."/>
            <person name="Haga S."/>
            <person name="Miura S."/>
            <person name="Morishita T."/>
            <person name="Kabeya Y."/>
            <person name="Terasawa K."/>
            <person name="Suzuki Y."/>
            <person name="Ishii Y."/>
            <person name="Asakawa S."/>
            <person name="Takano H."/>
            <person name="Ohta N."/>
            <person name="Kuroiwa H."/>
            <person name="Tanaka K."/>
            <person name="Shimizu N."/>
            <person name="Sugano S."/>
            <person name="Sato N."/>
            <person name="Nozaki H."/>
            <person name="Ogasawara N."/>
            <person name="Kohara Y."/>
            <person name="Kuroiwa T."/>
        </authorList>
    </citation>
    <scope>NUCLEOTIDE SEQUENCE [LARGE SCALE GENOMIC DNA]</scope>
    <source>
        <strain evidence="7 8">10D</strain>
    </source>
</reference>
<dbReference type="GO" id="GO:0016559">
    <property type="term" value="P:peroxisome fission"/>
    <property type="evidence" value="ECO:0007669"/>
    <property type="project" value="InterPro"/>
</dbReference>
<keyword evidence="1" id="KW-0962">Peroxisome biogenesis</keyword>
<reference evidence="7 8" key="2">
    <citation type="journal article" date="2007" name="BMC Biol.">
        <title>A 100%-complete sequence reveals unusually simple genomic features in the hot-spring red alga Cyanidioschyzon merolae.</title>
        <authorList>
            <person name="Nozaki H."/>
            <person name="Takano H."/>
            <person name="Misumi O."/>
            <person name="Terasawa K."/>
            <person name="Matsuzaki M."/>
            <person name="Maruyama S."/>
            <person name="Nishida K."/>
            <person name="Yagisawa F."/>
            <person name="Yoshida Y."/>
            <person name="Fujiwara T."/>
            <person name="Takio S."/>
            <person name="Tamura K."/>
            <person name="Chung S.J."/>
            <person name="Nakamura S."/>
            <person name="Kuroiwa H."/>
            <person name="Tanaka K."/>
            <person name="Sato N."/>
            <person name="Kuroiwa T."/>
        </authorList>
    </citation>
    <scope>NUCLEOTIDE SEQUENCE [LARGE SCALE GENOMIC DNA]</scope>
    <source>
        <strain evidence="7 8">10D</strain>
    </source>
</reference>
<keyword evidence="6" id="KW-0812">Transmembrane</keyword>
<evidence type="ECO:0000313" key="7">
    <source>
        <dbReference type="EMBL" id="BAM81351.1"/>
    </source>
</evidence>